<sequence>MSLDCGRKPEYPEETHTDTGRTCKLHTERIQTQDLLAGRRQCYPLHHRAAPSVFLFSQYINRLTLNYQATVPVISLYNHKVLGI</sequence>
<reference evidence="2" key="2">
    <citation type="journal article" date="2015" name="Fish Shellfish Immunol.">
        <title>Early steps in the European eel (Anguilla anguilla)-Vibrio vulnificus interaction in the gills: Role of the RtxA13 toxin.</title>
        <authorList>
            <person name="Callol A."/>
            <person name="Pajuelo D."/>
            <person name="Ebbesson L."/>
            <person name="Teles M."/>
            <person name="MacKenzie S."/>
            <person name="Amaro C."/>
        </authorList>
    </citation>
    <scope>NUCLEOTIDE SEQUENCE</scope>
</reference>
<name>A0A0E9XUY1_ANGAN</name>
<evidence type="ECO:0000256" key="1">
    <source>
        <dbReference type="SAM" id="MobiDB-lite"/>
    </source>
</evidence>
<accession>A0A0E9XUY1</accession>
<proteinExistence type="predicted"/>
<dbReference type="EMBL" id="GBXM01002045">
    <property type="protein sequence ID" value="JAI06533.1"/>
    <property type="molecule type" value="Transcribed_RNA"/>
</dbReference>
<dbReference type="AlphaFoldDB" id="A0A0E9XUY1"/>
<protein>
    <submittedName>
        <fullName evidence="2">Uncharacterized protein</fullName>
    </submittedName>
</protein>
<evidence type="ECO:0000313" key="2">
    <source>
        <dbReference type="EMBL" id="JAI06533.1"/>
    </source>
</evidence>
<reference evidence="2" key="1">
    <citation type="submission" date="2014-11" db="EMBL/GenBank/DDBJ databases">
        <authorList>
            <person name="Amaro Gonzalez C."/>
        </authorList>
    </citation>
    <scope>NUCLEOTIDE SEQUENCE</scope>
</reference>
<organism evidence="2">
    <name type="scientific">Anguilla anguilla</name>
    <name type="common">European freshwater eel</name>
    <name type="synonym">Muraena anguilla</name>
    <dbReference type="NCBI Taxonomy" id="7936"/>
    <lineage>
        <taxon>Eukaryota</taxon>
        <taxon>Metazoa</taxon>
        <taxon>Chordata</taxon>
        <taxon>Craniata</taxon>
        <taxon>Vertebrata</taxon>
        <taxon>Euteleostomi</taxon>
        <taxon>Actinopterygii</taxon>
        <taxon>Neopterygii</taxon>
        <taxon>Teleostei</taxon>
        <taxon>Anguilliformes</taxon>
        <taxon>Anguillidae</taxon>
        <taxon>Anguilla</taxon>
    </lineage>
</organism>
<feature type="region of interest" description="Disordered" evidence="1">
    <location>
        <begin position="1"/>
        <end position="20"/>
    </location>
</feature>